<dbReference type="Proteomes" id="UP000186074">
    <property type="component" value="Chromosome"/>
</dbReference>
<dbReference type="RefSeq" id="WP_076083369.1">
    <property type="nucleotide sequence ID" value="NZ_CP019070.1"/>
</dbReference>
<dbReference type="InterPro" id="IPR010775">
    <property type="entry name" value="DUF1365"/>
</dbReference>
<protein>
    <submittedName>
        <fullName evidence="1">DUF1365 domain-containing protein</fullName>
    </submittedName>
</protein>
<dbReference type="EMBL" id="CP019070">
    <property type="protein sequence ID" value="APW64583.1"/>
    <property type="molecule type" value="Genomic_DNA"/>
</dbReference>
<evidence type="ECO:0000313" key="1">
    <source>
        <dbReference type="EMBL" id="APW64583.1"/>
    </source>
</evidence>
<dbReference type="OrthoDB" id="9778801at2"/>
<dbReference type="Pfam" id="PF07103">
    <property type="entry name" value="DUF1365"/>
    <property type="match status" value="1"/>
</dbReference>
<evidence type="ECO:0000313" key="2">
    <source>
        <dbReference type="Proteomes" id="UP000186074"/>
    </source>
</evidence>
<keyword evidence="2" id="KW-1185">Reference proteome</keyword>
<dbReference type="AlphaFoldDB" id="A0A1P8KJ53"/>
<dbReference type="PANTHER" id="PTHR33973:SF4">
    <property type="entry name" value="OS07G0153300 PROTEIN"/>
    <property type="match status" value="1"/>
</dbReference>
<gene>
    <name evidence="1" type="ORF">LPB137_01390</name>
</gene>
<organism evidence="1 2">
    <name type="scientific">Poseidonibacter parvus</name>
    <dbReference type="NCBI Taxonomy" id="1850254"/>
    <lineage>
        <taxon>Bacteria</taxon>
        <taxon>Pseudomonadati</taxon>
        <taxon>Campylobacterota</taxon>
        <taxon>Epsilonproteobacteria</taxon>
        <taxon>Campylobacterales</taxon>
        <taxon>Arcobacteraceae</taxon>
        <taxon>Poseidonibacter</taxon>
    </lineage>
</organism>
<name>A0A1P8KJ53_9BACT</name>
<sequence length="246" mass="28994">MSHKFQEGIIYHKRVSPKKHEFKYKFFMLDIDMNAYEKLDNKYFSKNSFNLFSFNTKDHFGASDDFRVNIKEILNKYSIEATQKMRFITLPSILGYVFNPISVLILFEKDTPTHMIAEVHNYNGGRVIYPVKLESKDNKHFKGVGLKDMYVSPFFQRDGRYEFSLIYEANQFSLGINLFENDKKMLNSTFVGKSRVFNEVNVLSLFFSHTLLTVWVVTRTLWQSLKLKLKGLKFNKPTAQDQVRRA</sequence>
<proteinExistence type="predicted"/>
<dbReference type="KEGG" id="alp:LPB137_01390"/>
<dbReference type="PANTHER" id="PTHR33973">
    <property type="entry name" value="OS07G0153300 PROTEIN"/>
    <property type="match status" value="1"/>
</dbReference>
<accession>A0A1P8KJ53</accession>
<dbReference type="STRING" id="1850254.LPB137_01390"/>
<reference evidence="1 2" key="1">
    <citation type="submission" date="2017-01" db="EMBL/GenBank/DDBJ databases">
        <title>Genome sequencing of Arcobacter sp. LPB0137.</title>
        <authorList>
            <person name="Lee G.-W."/>
            <person name="Yi H."/>
        </authorList>
    </citation>
    <scope>NUCLEOTIDE SEQUENCE [LARGE SCALE GENOMIC DNA]</scope>
    <source>
        <strain evidence="1 2">LPB0137</strain>
    </source>
</reference>